<dbReference type="RefSeq" id="WP_012830047.1">
    <property type="nucleotide sequence ID" value="NC_013440.1"/>
</dbReference>
<dbReference type="KEGG" id="hoh:Hoch_4966"/>
<gene>
    <name evidence="1" type="ordered locus">Hoch_4966</name>
</gene>
<dbReference type="Pfam" id="PF20181">
    <property type="entry name" value="DUF6544"/>
    <property type="match status" value="1"/>
</dbReference>
<name>D0LU91_HALO1</name>
<protein>
    <submittedName>
        <fullName evidence="1">Uncharacterized protein</fullName>
    </submittedName>
</protein>
<dbReference type="HOGENOM" id="CLU_087930_0_0_7"/>
<dbReference type="OrthoDB" id="3671061at2"/>
<dbReference type="STRING" id="502025.Hoch_4966"/>
<reference evidence="1 2" key="1">
    <citation type="journal article" date="2010" name="Stand. Genomic Sci.">
        <title>Complete genome sequence of Haliangium ochraceum type strain (SMP-2).</title>
        <authorList>
            <consortium name="US DOE Joint Genome Institute (JGI-PGF)"/>
            <person name="Ivanova N."/>
            <person name="Daum C."/>
            <person name="Lang E."/>
            <person name="Abt B."/>
            <person name="Kopitz M."/>
            <person name="Saunders E."/>
            <person name="Lapidus A."/>
            <person name="Lucas S."/>
            <person name="Glavina Del Rio T."/>
            <person name="Nolan M."/>
            <person name="Tice H."/>
            <person name="Copeland A."/>
            <person name="Cheng J.F."/>
            <person name="Chen F."/>
            <person name="Bruce D."/>
            <person name="Goodwin L."/>
            <person name="Pitluck S."/>
            <person name="Mavromatis K."/>
            <person name="Pati A."/>
            <person name="Mikhailova N."/>
            <person name="Chen A."/>
            <person name="Palaniappan K."/>
            <person name="Land M."/>
            <person name="Hauser L."/>
            <person name="Chang Y.J."/>
            <person name="Jeffries C.D."/>
            <person name="Detter J.C."/>
            <person name="Brettin T."/>
            <person name="Rohde M."/>
            <person name="Goker M."/>
            <person name="Bristow J."/>
            <person name="Markowitz V."/>
            <person name="Eisen J.A."/>
            <person name="Hugenholtz P."/>
            <person name="Kyrpides N.C."/>
            <person name="Klenk H.P."/>
        </authorList>
    </citation>
    <scope>NUCLEOTIDE SEQUENCE [LARGE SCALE GENOMIC DNA]</scope>
    <source>
        <strain evidence="2">DSM 14365 / CIP 107738 / JCM 11303 / AJ 13395 / SMP-2</strain>
    </source>
</reference>
<sequence length="242" mass="27567">MLNPALAYCEPINRRRSLPASARTYLNHAISPGARTEGHGAIEVLMHGEMKRNGRWLPFCASEWLDPERGLEWQAELNWGPARIRGRDRLIDGRGETQWRLFDRVSLTNLSGPDIARHIAGRAAFDVLWTPGWLASDNVMWTENDDGTVRAQWRMGGETIAVDMVIDPAGQPRSARTMRWGNPDGQGWRPIPFGARIEDEYTHGDFTVPTRMSVGWWFGEDRFEREGMLMRVQVDDIKPLAD</sequence>
<evidence type="ECO:0000313" key="1">
    <source>
        <dbReference type="EMBL" id="ACY17455.1"/>
    </source>
</evidence>
<dbReference type="AlphaFoldDB" id="D0LU91"/>
<dbReference type="eggNOG" id="ENOG502ZA6T">
    <property type="taxonomic scope" value="Bacteria"/>
</dbReference>
<evidence type="ECO:0000313" key="2">
    <source>
        <dbReference type="Proteomes" id="UP000001880"/>
    </source>
</evidence>
<organism evidence="1 2">
    <name type="scientific">Haliangium ochraceum (strain DSM 14365 / JCM 11303 / SMP-2)</name>
    <dbReference type="NCBI Taxonomy" id="502025"/>
    <lineage>
        <taxon>Bacteria</taxon>
        <taxon>Pseudomonadati</taxon>
        <taxon>Myxococcota</taxon>
        <taxon>Polyangia</taxon>
        <taxon>Haliangiales</taxon>
        <taxon>Kofleriaceae</taxon>
        <taxon>Haliangium</taxon>
    </lineage>
</organism>
<keyword evidence="2" id="KW-1185">Reference proteome</keyword>
<dbReference type="EMBL" id="CP001804">
    <property type="protein sequence ID" value="ACY17455.1"/>
    <property type="molecule type" value="Genomic_DNA"/>
</dbReference>
<dbReference type="InterPro" id="IPR046674">
    <property type="entry name" value="DUF6544"/>
</dbReference>
<accession>D0LU91</accession>
<dbReference type="Proteomes" id="UP000001880">
    <property type="component" value="Chromosome"/>
</dbReference>
<proteinExistence type="predicted"/>